<evidence type="ECO:0000256" key="1">
    <source>
        <dbReference type="ARBA" id="ARBA00004123"/>
    </source>
</evidence>
<name>A0A914Z2U2_9BILA</name>
<comment type="similarity">
    <text evidence="2">Belongs to the nuclear hormone receptor family. NR1 subfamily.</text>
</comment>
<dbReference type="WBParaSite" id="PSU_v2.g6201.t1">
    <property type="protein sequence ID" value="PSU_v2.g6201.t1"/>
    <property type="gene ID" value="PSU_v2.g6201"/>
</dbReference>
<dbReference type="InterPro" id="IPR013088">
    <property type="entry name" value="Znf_NHR/GATA"/>
</dbReference>
<keyword evidence="9" id="KW-0675">Receptor</keyword>
<dbReference type="CDD" id="cd06916">
    <property type="entry name" value="NR_DBD_like"/>
    <property type="match status" value="1"/>
</dbReference>
<dbReference type="PROSITE" id="PS51030">
    <property type="entry name" value="NUCLEAR_REC_DBD_2"/>
    <property type="match status" value="1"/>
</dbReference>
<dbReference type="SUPFAM" id="SSF57716">
    <property type="entry name" value="Glucocorticoid receptor-like (DNA-binding domain)"/>
    <property type="match status" value="1"/>
</dbReference>
<evidence type="ECO:0000256" key="5">
    <source>
        <dbReference type="ARBA" id="ARBA00022833"/>
    </source>
</evidence>
<dbReference type="GO" id="GO:0008270">
    <property type="term" value="F:zinc ion binding"/>
    <property type="evidence" value="ECO:0007669"/>
    <property type="project" value="UniProtKB-KW"/>
</dbReference>
<dbReference type="AlphaFoldDB" id="A0A914Z2U2"/>
<dbReference type="InterPro" id="IPR001628">
    <property type="entry name" value="Znf_hrmn_rcpt"/>
</dbReference>
<keyword evidence="4" id="KW-0863">Zinc-finger</keyword>
<comment type="subcellular location">
    <subcellularLocation>
        <location evidence="1">Nucleus</location>
    </subcellularLocation>
</comment>
<dbReference type="GO" id="GO:0004879">
    <property type="term" value="F:nuclear receptor activity"/>
    <property type="evidence" value="ECO:0007669"/>
    <property type="project" value="InterPro"/>
</dbReference>
<dbReference type="PROSITE" id="PS51843">
    <property type="entry name" value="NR_LBD"/>
    <property type="match status" value="1"/>
</dbReference>
<dbReference type="SMART" id="SM00399">
    <property type="entry name" value="ZnF_C4"/>
    <property type="match status" value="1"/>
</dbReference>
<dbReference type="Pfam" id="PF00104">
    <property type="entry name" value="Hormone_recep"/>
    <property type="match status" value="1"/>
</dbReference>
<dbReference type="GO" id="GO:0000978">
    <property type="term" value="F:RNA polymerase II cis-regulatory region sequence-specific DNA binding"/>
    <property type="evidence" value="ECO:0007669"/>
    <property type="project" value="TreeGrafter"/>
</dbReference>
<sequence>MLRYFLTQIEVIPCKVCGDKSSGVHYNVITCESCKSFFNYWNIFSAEEKQCFYEGNCPINLKTRKECTFCRLKKCKDLGMHISKNDEKVDNEVKMYRQLAEVQTYQQPQHNDYSQYEVYPAQSSTTTSIPTFAPQSNGIHISSGNTSQYAPPQLHHPLAGAAPIIWPTPQSSLGGVTAANISNGHNGYALSQAGAAVPCSSGGYPDSLLSQHIIPNADDGFISTILNSYEQNFVKQLFERVDDGNALPGMFMDLSRNDAWLTFTDKLTKIMYNIVEFAKSVPTFAELQEENQINQLKRNTFDMCIVIMSCGYNGEQDTLNIDGVYVPVRQTLQTWPQESNETALALDIVQCFQNLTAFHLTQVEISLFLVIILMQGEEQQVIFTHKLQTNLHNNLMHRYGNETVFARLMEMLPGFREISDNHLRCLNDFRVETQTAAFVNGMPRVKLPDLYVELFSLDQP</sequence>
<dbReference type="SMART" id="SM00430">
    <property type="entry name" value="HOLI"/>
    <property type="match status" value="1"/>
</dbReference>
<accession>A0A914Z2U2</accession>
<evidence type="ECO:0000256" key="4">
    <source>
        <dbReference type="ARBA" id="ARBA00022771"/>
    </source>
</evidence>
<dbReference type="PANTHER" id="PTHR45805">
    <property type="entry name" value="NUCLEAR HORMONE RECEPTOR HR3-RELATED"/>
    <property type="match status" value="1"/>
</dbReference>
<keyword evidence="10" id="KW-0539">Nucleus</keyword>
<dbReference type="Gene3D" id="1.10.565.10">
    <property type="entry name" value="Retinoid X Receptor"/>
    <property type="match status" value="1"/>
</dbReference>
<keyword evidence="13" id="KW-1185">Reference proteome</keyword>
<dbReference type="Proteomes" id="UP000887577">
    <property type="component" value="Unplaced"/>
</dbReference>
<evidence type="ECO:0000313" key="14">
    <source>
        <dbReference type="WBParaSite" id="PSU_v2.g6201.t1"/>
    </source>
</evidence>
<dbReference type="InterPro" id="IPR035500">
    <property type="entry name" value="NHR-like_dom_sf"/>
</dbReference>
<dbReference type="InterPro" id="IPR000536">
    <property type="entry name" value="Nucl_hrmn_rcpt_lig-bd"/>
</dbReference>
<keyword evidence="7" id="KW-0238">DNA-binding</keyword>
<keyword evidence="6" id="KW-0805">Transcription regulation</keyword>
<evidence type="ECO:0000256" key="7">
    <source>
        <dbReference type="ARBA" id="ARBA00023125"/>
    </source>
</evidence>
<dbReference type="PRINTS" id="PR00398">
    <property type="entry name" value="STRDHORMONER"/>
</dbReference>
<keyword evidence="3" id="KW-0479">Metal-binding</keyword>
<proteinExistence type="inferred from homology"/>
<feature type="domain" description="NR LBD" evidence="12">
    <location>
        <begin position="217"/>
        <end position="448"/>
    </location>
</feature>
<dbReference type="SUPFAM" id="SSF48508">
    <property type="entry name" value="Nuclear receptor ligand-binding domain"/>
    <property type="match status" value="1"/>
</dbReference>
<dbReference type="Pfam" id="PF00105">
    <property type="entry name" value="zf-C4"/>
    <property type="match status" value="1"/>
</dbReference>
<evidence type="ECO:0000256" key="3">
    <source>
        <dbReference type="ARBA" id="ARBA00022723"/>
    </source>
</evidence>
<dbReference type="InterPro" id="IPR001723">
    <property type="entry name" value="Nuclear_hrmn_rcpt"/>
</dbReference>
<organism evidence="13 14">
    <name type="scientific">Panagrolaimus superbus</name>
    <dbReference type="NCBI Taxonomy" id="310955"/>
    <lineage>
        <taxon>Eukaryota</taxon>
        <taxon>Metazoa</taxon>
        <taxon>Ecdysozoa</taxon>
        <taxon>Nematoda</taxon>
        <taxon>Chromadorea</taxon>
        <taxon>Rhabditida</taxon>
        <taxon>Tylenchina</taxon>
        <taxon>Panagrolaimomorpha</taxon>
        <taxon>Panagrolaimoidea</taxon>
        <taxon>Panagrolaimidae</taxon>
        <taxon>Panagrolaimus</taxon>
    </lineage>
</organism>
<keyword evidence="5" id="KW-0862">Zinc</keyword>
<evidence type="ECO:0000256" key="2">
    <source>
        <dbReference type="ARBA" id="ARBA00008092"/>
    </source>
</evidence>
<evidence type="ECO:0000256" key="6">
    <source>
        <dbReference type="ARBA" id="ARBA00023015"/>
    </source>
</evidence>
<reference evidence="14" key="1">
    <citation type="submission" date="2022-11" db="UniProtKB">
        <authorList>
            <consortium name="WormBaseParasite"/>
        </authorList>
    </citation>
    <scope>IDENTIFICATION</scope>
</reference>
<dbReference type="GO" id="GO:0005634">
    <property type="term" value="C:nucleus"/>
    <property type="evidence" value="ECO:0007669"/>
    <property type="project" value="UniProtKB-SubCell"/>
</dbReference>
<evidence type="ECO:0000256" key="10">
    <source>
        <dbReference type="ARBA" id="ARBA00023242"/>
    </source>
</evidence>
<evidence type="ECO:0000259" key="11">
    <source>
        <dbReference type="PROSITE" id="PS51030"/>
    </source>
</evidence>
<feature type="domain" description="Nuclear receptor" evidence="11">
    <location>
        <begin position="11"/>
        <end position="87"/>
    </location>
</feature>
<dbReference type="PRINTS" id="PR00047">
    <property type="entry name" value="STROIDFINGER"/>
</dbReference>
<dbReference type="PANTHER" id="PTHR45805:SF2">
    <property type="entry name" value="NUCLEAR HORMONE RECEPTOR HR3-RELATED"/>
    <property type="match status" value="1"/>
</dbReference>
<dbReference type="Gene3D" id="3.30.50.10">
    <property type="entry name" value="Erythroid Transcription Factor GATA-1, subunit A"/>
    <property type="match status" value="1"/>
</dbReference>
<dbReference type="PRINTS" id="PR00546">
    <property type="entry name" value="THYROIDHORMR"/>
</dbReference>
<evidence type="ECO:0000256" key="8">
    <source>
        <dbReference type="ARBA" id="ARBA00023163"/>
    </source>
</evidence>
<keyword evidence="8" id="KW-0804">Transcription</keyword>
<evidence type="ECO:0000313" key="13">
    <source>
        <dbReference type="Proteomes" id="UP000887577"/>
    </source>
</evidence>
<dbReference type="InterPro" id="IPR001728">
    <property type="entry name" value="ThyrH_rcpt"/>
</dbReference>
<protein>
    <submittedName>
        <fullName evidence="14">Nuclear receptor domain-containing protein</fullName>
    </submittedName>
</protein>
<evidence type="ECO:0000256" key="9">
    <source>
        <dbReference type="ARBA" id="ARBA00023170"/>
    </source>
</evidence>
<evidence type="ECO:0000259" key="12">
    <source>
        <dbReference type="PROSITE" id="PS51843"/>
    </source>
</evidence>